<reference evidence="1 2" key="1">
    <citation type="submission" date="2019-01" db="EMBL/GenBank/DDBJ databases">
        <title>Draft genome sequence of Psathyrella aberdarensis IHI B618.</title>
        <authorList>
            <person name="Buettner E."/>
            <person name="Kellner H."/>
        </authorList>
    </citation>
    <scope>NUCLEOTIDE SEQUENCE [LARGE SCALE GENOMIC DNA]</scope>
    <source>
        <strain evidence="1 2">IHI B618</strain>
    </source>
</reference>
<dbReference type="OrthoDB" id="3199698at2759"/>
<evidence type="ECO:0000313" key="2">
    <source>
        <dbReference type="Proteomes" id="UP000290288"/>
    </source>
</evidence>
<comment type="caution">
    <text evidence="1">The sequence shown here is derived from an EMBL/GenBank/DDBJ whole genome shotgun (WGS) entry which is preliminary data.</text>
</comment>
<dbReference type="STRING" id="2316362.A0A4Q2D1T3"/>
<dbReference type="AlphaFoldDB" id="A0A4Q2D1T3"/>
<accession>A0A4Q2D1T3</accession>
<evidence type="ECO:0000313" key="1">
    <source>
        <dbReference type="EMBL" id="RXW12416.1"/>
    </source>
</evidence>
<dbReference type="Pfam" id="PF18759">
    <property type="entry name" value="Plavaka"/>
    <property type="match status" value="1"/>
</dbReference>
<protein>
    <submittedName>
        <fullName evidence="1">Uncharacterized protein</fullName>
    </submittedName>
</protein>
<sequence length="128" mass="14689">MSAGNVDHLMQLLAQLYPNEEPPVSGHDELYALIDSIKEGDVAWDSFSITYTGESPSDPPVPPWMTQPYEVWFRDPLKVVENQFANPDFNGKIDYAPKRVFRNNKRQYTDLLSGNHAWRQAVWIPAHC</sequence>
<dbReference type="InterPro" id="IPR041078">
    <property type="entry name" value="Plavaka"/>
</dbReference>
<name>A0A4Q2D1T3_9AGAR</name>
<dbReference type="EMBL" id="SDEE01001251">
    <property type="protein sequence ID" value="RXW12416.1"/>
    <property type="molecule type" value="Genomic_DNA"/>
</dbReference>
<proteinExistence type="predicted"/>
<keyword evidence="2" id="KW-1185">Reference proteome</keyword>
<organism evidence="1 2">
    <name type="scientific">Candolleomyces aberdarensis</name>
    <dbReference type="NCBI Taxonomy" id="2316362"/>
    <lineage>
        <taxon>Eukaryota</taxon>
        <taxon>Fungi</taxon>
        <taxon>Dikarya</taxon>
        <taxon>Basidiomycota</taxon>
        <taxon>Agaricomycotina</taxon>
        <taxon>Agaricomycetes</taxon>
        <taxon>Agaricomycetidae</taxon>
        <taxon>Agaricales</taxon>
        <taxon>Agaricineae</taxon>
        <taxon>Psathyrellaceae</taxon>
        <taxon>Candolleomyces</taxon>
    </lineage>
</organism>
<gene>
    <name evidence="1" type="ORF">EST38_g13438</name>
</gene>
<dbReference type="Proteomes" id="UP000290288">
    <property type="component" value="Unassembled WGS sequence"/>
</dbReference>